<keyword evidence="7 12" id="KW-0863">Zinc-finger</keyword>
<evidence type="ECO:0000313" key="15">
    <source>
        <dbReference type="EMBL" id="MFD0966713.1"/>
    </source>
</evidence>
<dbReference type="EMBL" id="JBHTJN010000012">
    <property type="protein sequence ID" value="MFD0966713.1"/>
    <property type="molecule type" value="Genomic_DNA"/>
</dbReference>
<dbReference type="InterPro" id="IPR013264">
    <property type="entry name" value="DNAG_N"/>
</dbReference>
<keyword evidence="8 12" id="KW-0862">Zinc</keyword>
<keyword evidence="4 12" id="KW-0548">Nucleotidyltransferase</keyword>
<evidence type="ECO:0000259" key="14">
    <source>
        <dbReference type="PROSITE" id="PS50880"/>
    </source>
</evidence>
<dbReference type="SMART" id="SM00766">
    <property type="entry name" value="DnaG_DnaB_bind"/>
    <property type="match status" value="1"/>
</dbReference>
<dbReference type="CDD" id="cd03364">
    <property type="entry name" value="TOPRIM_DnaG_primases"/>
    <property type="match status" value="1"/>
</dbReference>
<dbReference type="Pfam" id="PF10410">
    <property type="entry name" value="DnaB_bind"/>
    <property type="match status" value="1"/>
</dbReference>
<dbReference type="InterPro" id="IPR050219">
    <property type="entry name" value="DnaG_primase"/>
</dbReference>
<feature type="zinc finger region" description="CHC2-type" evidence="12">
    <location>
        <begin position="40"/>
        <end position="64"/>
    </location>
</feature>
<dbReference type="InterPro" id="IPR002694">
    <property type="entry name" value="Znf_CHC2"/>
</dbReference>
<dbReference type="InterPro" id="IPR034151">
    <property type="entry name" value="TOPRIM_DnaG_bac"/>
</dbReference>
<dbReference type="SMART" id="SM00493">
    <property type="entry name" value="TOPRIM"/>
    <property type="match status" value="1"/>
</dbReference>
<dbReference type="SUPFAM" id="SSF57783">
    <property type="entry name" value="Zinc beta-ribbon"/>
    <property type="match status" value="1"/>
</dbReference>
<keyword evidence="9" id="KW-0460">Magnesium</keyword>
<dbReference type="Pfam" id="PF01807">
    <property type="entry name" value="Zn_ribbon_DnaG"/>
    <property type="match status" value="1"/>
</dbReference>
<evidence type="ECO:0000256" key="13">
    <source>
        <dbReference type="PIRNR" id="PIRNR002811"/>
    </source>
</evidence>
<dbReference type="PROSITE" id="PS50880">
    <property type="entry name" value="TOPRIM"/>
    <property type="match status" value="1"/>
</dbReference>
<dbReference type="NCBIfam" id="TIGR01391">
    <property type="entry name" value="dnaG"/>
    <property type="match status" value="1"/>
</dbReference>
<dbReference type="Gene3D" id="3.40.1360.10">
    <property type="match status" value="1"/>
</dbReference>
<dbReference type="InterPro" id="IPR006171">
    <property type="entry name" value="TOPRIM_dom"/>
</dbReference>
<dbReference type="PIRSF" id="PIRSF002811">
    <property type="entry name" value="DnaG"/>
    <property type="match status" value="1"/>
</dbReference>
<dbReference type="HAMAP" id="MF_00974">
    <property type="entry name" value="DNA_primase_DnaG"/>
    <property type="match status" value="1"/>
</dbReference>
<comment type="subunit">
    <text evidence="12">Monomer. Interacts with DnaB.</text>
</comment>
<evidence type="ECO:0000256" key="8">
    <source>
        <dbReference type="ARBA" id="ARBA00022833"/>
    </source>
</evidence>
<dbReference type="InterPro" id="IPR006295">
    <property type="entry name" value="DNA_primase_DnaG"/>
</dbReference>
<comment type="cofactor">
    <cofactor evidence="12 13">
        <name>Zn(2+)</name>
        <dbReference type="ChEBI" id="CHEBI:29105"/>
    </cofactor>
    <text evidence="12 13">Binds 1 zinc ion per monomer.</text>
</comment>
<dbReference type="InterPro" id="IPR030846">
    <property type="entry name" value="DnaG_bac"/>
</dbReference>
<comment type="domain">
    <text evidence="12">Contains an N-terminal zinc-binding domain, a central core domain that contains the primase activity, and a C-terminal DnaB-binding domain.</text>
</comment>
<comment type="function">
    <text evidence="12 13">RNA polymerase that catalyzes the synthesis of short RNA molecules used as primers for DNA polymerase during DNA replication.</text>
</comment>
<dbReference type="Pfam" id="PF13155">
    <property type="entry name" value="Toprim_2"/>
    <property type="match status" value="1"/>
</dbReference>
<keyword evidence="11 12" id="KW-0804">Transcription</keyword>
<dbReference type="Proteomes" id="UP001596996">
    <property type="component" value="Unassembled WGS sequence"/>
</dbReference>
<reference evidence="16" key="1">
    <citation type="journal article" date="2019" name="Int. J. Syst. Evol. Microbiol.">
        <title>The Global Catalogue of Microorganisms (GCM) 10K type strain sequencing project: providing services to taxonomists for standard genome sequencing and annotation.</title>
        <authorList>
            <consortium name="The Broad Institute Genomics Platform"/>
            <consortium name="The Broad Institute Genome Sequencing Center for Infectious Disease"/>
            <person name="Wu L."/>
            <person name="Ma J."/>
        </authorList>
    </citation>
    <scope>NUCLEOTIDE SEQUENCE [LARGE SCALE GENOMIC DNA]</scope>
    <source>
        <strain evidence="16">CCUG 61707</strain>
    </source>
</reference>
<dbReference type="Gene3D" id="1.20.50.20">
    <property type="entry name" value="DnaG, RNA polymerase domain, helical bundle"/>
    <property type="match status" value="1"/>
</dbReference>
<dbReference type="Pfam" id="PF08278">
    <property type="entry name" value="DnaG_DnaB_bind"/>
    <property type="match status" value="1"/>
</dbReference>
<protein>
    <recommendedName>
        <fullName evidence="12 13">DNA primase</fullName>
        <ecNumber evidence="12">2.7.7.101</ecNumber>
    </recommendedName>
</protein>
<comment type="similarity">
    <text evidence="12 13">Belongs to the DnaG primase family.</text>
</comment>
<organism evidence="15 16">
    <name type="scientific">Seminibacterium arietis</name>
    <dbReference type="NCBI Taxonomy" id="1173502"/>
    <lineage>
        <taxon>Bacteria</taxon>
        <taxon>Pseudomonadati</taxon>
        <taxon>Pseudomonadota</taxon>
        <taxon>Gammaproteobacteria</taxon>
        <taxon>Pasteurellales</taxon>
        <taxon>Pasteurellaceae</taxon>
        <taxon>Seminibacterium</taxon>
    </lineage>
</organism>
<dbReference type="PANTHER" id="PTHR30313">
    <property type="entry name" value="DNA PRIMASE"/>
    <property type="match status" value="1"/>
</dbReference>
<dbReference type="InterPro" id="IPR016136">
    <property type="entry name" value="DNA_helicase_N/primase_C"/>
</dbReference>
<keyword evidence="2 12" id="KW-0639">Primosome</keyword>
<dbReference type="InterPro" id="IPR037068">
    <property type="entry name" value="DNA_primase_core_N_sf"/>
</dbReference>
<dbReference type="SMART" id="SM00400">
    <property type="entry name" value="ZnF_CHCC"/>
    <property type="match status" value="1"/>
</dbReference>
<evidence type="ECO:0000256" key="4">
    <source>
        <dbReference type="ARBA" id="ARBA00022695"/>
    </source>
</evidence>
<evidence type="ECO:0000256" key="1">
    <source>
        <dbReference type="ARBA" id="ARBA00022478"/>
    </source>
</evidence>
<dbReference type="InterPro" id="IPR019475">
    <property type="entry name" value="DNA_primase_DnaB-bd"/>
</dbReference>
<comment type="catalytic activity">
    <reaction evidence="12">
        <text>ssDNA + n NTP = ssDNA/pppN(pN)n-1 hybrid + (n-1) diphosphate.</text>
        <dbReference type="EC" id="2.7.7.101"/>
    </reaction>
</comment>
<gene>
    <name evidence="12 15" type="primary">dnaG</name>
    <name evidence="15" type="ORF">ACFQ02_07660</name>
</gene>
<accession>A0ABW3IA14</accession>
<dbReference type="Gene3D" id="3.90.980.10">
    <property type="entry name" value="DNA primase, catalytic core, N-terminal domain"/>
    <property type="match status" value="1"/>
</dbReference>
<evidence type="ECO:0000256" key="6">
    <source>
        <dbReference type="ARBA" id="ARBA00022723"/>
    </source>
</evidence>
<evidence type="ECO:0000256" key="11">
    <source>
        <dbReference type="ARBA" id="ARBA00023163"/>
    </source>
</evidence>
<evidence type="ECO:0000256" key="10">
    <source>
        <dbReference type="ARBA" id="ARBA00023125"/>
    </source>
</evidence>
<evidence type="ECO:0000313" key="16">
    <source>
        <dbReference type="Proteomes" id="UP001596996"/>
    </source>
</evidence>
<keyword evidence="1 12" id="KW-0240">DNA-directed RNA polymerase</keyword>
<evidence type="ECO:0000256" key="12">
    <source>
        <dbReference type="HAMAP-Rule" id="MF_00974"/>
    </source>
</evidence>
<dbReference type="Pfam" id="PF08275">
    <property type="entry name" value="DNAG_N"/>
    <property type="match status" value="1"/>
</dbReference>
<sequence length="582" mass="66925">MAGLIPRYFIDDLLARTDIVELINARVKLKKAGRDYQACCPFHHEKTPSFTVSQKKQFYHCFGCHAHGNAISFLMEYDKLEFVEAIEELAALHGLEVPYEKSPQFDGKPKFNYQVKRDLYGLMEQIADYYKQQLLSHIPAQSYLQQRGLSEEVIQRFKIGFSSNQFSALKEKFGKTREECKKLLDLGMLSEKDNQNYYDRFRNRIMFPIRDRRGRTIAFGGRVLNDEKPKYLNSPESVTYHKSNELYGLFEALQVNNEPNILLVVEGYMDVVALAQFGVDYAVASLGTATTSEQLQLAFRYTDQIVCCYDADRAGKDAAWRALENALPYLEDGRQLKFIFLPDGEDPDTFIRQYGKSAFEEALNSALTMSDFLFLTLSNKVDFSSKEGKAKLAALAIPLIKRIPGDMLRLSLRNMLAQKMGIFDQSQLKSLIPSGLEKSDQHQSPKKIKRTPMRILIALLLQNPELIELVPSLAALKTLDEPGFDLFEKLTALCREKVGITTGQILEYWRDTEFSRPLEILAIWDHSIDDDKVEETFRETLKYLYLQFVERNINTLIAKDRLQGLTLEEKQQLAKLLNKKRK</sequence>
<proteinExistence type="inferred from homology"/>
<dbReference type="Gene3D" id="1.10.860.10">
    <property type="entry name" value="DNAb Helicase, Chain A"/>
    <property type="match status" value="1"/>
</dbReference>
<keyword evidence="6 12" id="KW-0479">Metal-binding</keyword>
<feature type="domain" description="Toprim" evidence="14">
    <location>
        <begin position="260"/>
        <end position="342"/>
    </location>
</feature>
<dbReference type="RefSeq" id="WP_380821364.1">
    <property type="nucleotide sequence ID" value="NZ_JBHTJN010000012.1"/>
</dbReference>
<keyword evidence="5 12" id="KW-0235">DNA replication</keyword>
<dbReference type="InterPro" id="IPR013173">
    <property type="entry name" value="DNA_primase_DnaG_DnaB-bd_dom"/>
</dbReference>
<evidence type="ECO:0000256" key="9">
    <source>
        <dbReference type="ARBA" id="ARBA00022842"/>
    </source>
</evidence>
<keyword evidence="10 12" id="KW-0238">DNA-binding</keyword>
<dbReference type="InterPro" id="IPR036977">
    <property type="entry name" value="DNA_primase_Znf_CHC2"/>
</dbReference>
<evidence type="ECO:0000256" key="3">
    <source>
        <dbReference type="ARBA" id="ARBA00022679"/>
    </source>
</evidence>
<evidence type="ECO:0000256" key="7">
    <source>
        <dbReference type="ARBA" id="ARBA00022771"/>
    </source>
</evidence>
<dbReference type="EC" id="2.7.7.101" evidence="12"/>
<keyword evidence="3 12" id="KW-0808">Transferase</keyword>
<name>A0ABW3IA14_9PAST</name>
<keyword evidence="16" id="KW-1185">Reference proteome</keyword>
<evidence type="ECO:0000256" key="2">
    <source>
        <dbReference type="ARBA" id="ARBA00022515"/>
    </source>
</evidence>
<dbReference type="SUPFAM" id="SSF56731">
    <property type="entry name" value="DNA primase core"/>
    <property type="match status" value="1"/>
</dbReference>
<evidence type="ECO:0000256" key="5">
    <source>
        <dbReference type="ARBA" id="ARBA00022705"/>
    </source>
</evidence>
<dbReference type="SUPFAM" id="SSF117023">
    <property type="entry name" value="DNA primase DnaG, C-terminal domain"/>
    <property type="match status" value="1"/>
</dbReference>
<dbReference type="Gene3D" id="3.90.580.10">
    <property type="entry name" value="Zinc finger, CHC2-type domain"/>
    <property type="match status" value="1"/>
</dbReference>
<dbReference type="PANTHER" id="PTHR30313:SF2">
    <property type="entry name" value="DNA PRIMASE"/>
    <property type="match status" value="1"/>
</dbReference>
<comment type="caution">
    <text evidence="15">The sequence shown here is derived from an EMBL/GenBank/DDBJ whole genome shotgun (WGS) entry which is preliminary data.</text>
</comment>